<protein>
    <recommendedName>
        <fullName evidence="1">Bacterial Ig-like domain-containing protein</fullName>
    </recommendedName>
</protein>
<evidence type="ECO:0000259" key="1">
    <source>
        <dbReference type="Pfam" id="PF19077"/>
    </source>
</evidence>
<sequence>MDLFDFKEVKYLERDTNTPTFLGEIKSEAGKGGQVMITLGDRNFFVDINPQDGSWKWTPPEALADGEYSISFMTIDTAGNVSTPTQRTLIIDTTPPVAPTLLNLYDDQGAITGSFDAGKMTDDRRPTLTGIAEKGTVVYLKEGNTVIGSAKADEKTGLWTLEPTVDLADGRHNLTLVAAETFADKLREGKPSDEFSIIIGKDGDVPGDPGGVAKIIEAIDNAGSLNGSLKSGGITDDTTPELRGSAPEGSVVRIQYRNDKGEWIDGGNAVMNGNSWSWTPNPALAAGNWEFRANAGSGWTDEFKLDIDPAPAAKTEITHAYDDFGPYTGMLGNGAITDDRTPNLHGRAESNSVVYIHYRNVLGEWELLDTVIAGADGRWEYESDRLSPGNYEFQAGTSATRDVKGKPFGLQIVAQGSVAPEIAMAWDDVGKITGEVKSGGLTNDTQPELRGSAEANAVVQVEYSRDGKTWHSGSTVADANGRWSFTPKEELEYGNWDFRAKTTNGNSYSADYALRVVENETVTKSYDFERIVPGDMTKDFIYGDLNFKFNNQDKVTTSVQDHATYGKSFVIKNDQVNTEFVQKILFQDKINYFELTAIDWEGADSYISFYDDTGKEVGRVYANDTRDEAREVLRFFSDSTEISYAEIHLKSATTTFAVDNIITKRYAADTVSRASHGFECLDGYDASYKFELNVADKLKSGLIFKTLSGNPGGIFDLKEINSFKSFLLKNDSSYEINFSETDKISFDYNMIFHSNRHKFKIFSTTGELLYQETFKSVGIDHENFTFISPEGKLISHIEFIIGNENTPENPTTGDMGILIDNISWGINVDSGLESFDQYQNEHTFDMSVINVLSGGLKFTGKEHEGSTSNLKSSRIYSGDGESHSFILGDNSTFTYDFGSTDRVEFAMSAVHSANQHEIIVYSDTGEVLYRETIATIDFRTLTPPDTYQFIAPPGKKIGHIDFVIGQETAPNDNDIGIIIDDIKWGEYVHPEVNTNGGKLYLFDENDLYDPIQVFDTDNQLYQLLVNSEDHTVIFADQVEDGSKTSVILMDNAGNNALTLSLQDVLKHGSENLAIDDATKQIIVNGNQGDTVRLEDILPDGSEQNGWAEQAGTVTIAGTQYHVWSNGDAELLVQDGVKTELV</sequence>
<comment type="caution">
    <text evidence="2">The sequence shown here is derived from an EMBL/GenBank/DDBJ whole genome shotgun (WGS) entry which is preliminary data.</text>
</comment>
<dbReference type="Proteomes" id="UP000319715">
    <property type="component" value="Unassembled WGS sequence"/>
</dbReference>
<feature type="domain" description="Bacterial Ig-like" evidence="1">
    <location>
        <begin position="108"/>
        <end position="178"/>
    </location>
</feature>
<evidence type="ECO:0000313" key="3">
    <source>
        <dbReference type="Proteomes" id="UP000319715"/>
    </source>
</evidence>
<feature type="domain" description="Bacterial Ig-like" evidence="1">
    <location>
        <begin position="221"/>
        <end position="294"/>
    </location>
</feature>
<reference evidence="2 3" key="1">
    <citation type="submission" date="2019-06" db="EMBL/GenBank/DDBJ databases">
        <title>Pantoea dispersa Assembly.</title>
        <authorList>
            <person name="Wang J."/>
        </authorList>
    </citation>
    <scope>NUCLEOTIDE SEQUENCE [LARGE SCALE GENOMIC DNA]</scope>
    <source>
        <strain evidence="3">bio</strain>
    </source>
</reference>
<gene>
    <name evidence="2" type="ORF">FK492_13870</name>
</gene>
<keyword evidence="3" id="KW-1185">Reference proteome</keyword>
<evidence type="ECO:0000313" key="2">
    <source>
        <dbReference type="EMBL" id="TQC74559.1"/>
    </source>
</evidence>
<dbReference type="InterPro" id="IPR044016">
    <property type="entry name" value="Big_13"/>
</dbReference>
<feature type="domain" description="Bacterial Ig-like" evidence="1">
    <location>
        <begin position="429"/>
        <end position="505"/>
    </location>
</feature>
<accession>A0ABY2ZYK0</accession>
<proteinExistence type="predicted"/>
<dbReference type="RefSeq" id="WP_141496427.1">
    <property type="nucleotide sequence ID" value="NZ_VICF01000004.1"/>
</dbReference>
<name>A0ABY2ZYK0_9GAMM</name>
<dbReference type="Pfam" id="PF19077">
    <property type="entry name" value="Big_13"/>
    <property type="match status" value="4"/>
</dbReference>
<dbReference type="Gene3D" id="3.30.420.430">
    <property type="match status" value="5"/>
</dbReference>
<dbReference type="EMBL" id="VICF01000004">
    <property type="protein sequence ID" value="TQC74559.1"/>
    <property type="molecule type" value="Genomic_DNA"/>
</dbReference>
<feature type="domain" description="Bacterial Ig-like" evidence="1">
    <location>
        <begin position="16"/>
        <end position="93"/>
    </location>
</feature>
<organism evidence="2 3">
    <name type="scientific">Pantoea dispersa</name>
    <dbReference type="NCBI Taxonomy" id="59814"/>
    <lineage>
        <taxon>Bacteria</taxon>
        <taxon>Pseudomonadati</taxon>
        <taxon>Pseudomonadota</taxon>
        <taxon>Gammaproteobacteria</taxon>
        <taxon>Enterobacterales</taxon>
        <taxon>Erwiniaceae</taxon>
        <taxon>Pantoea</taxon>
    </lineage>
</organism>